<dbReference type="CDD" id="cd11282">
    <property type="entry name" value="ADF_coactosin_like"/>
    <property type="match status" value="1"/>
</dbReference>
<dbReference type="GO" id="GO:1990904">
    <property type="term" value="C:ribonucleoprotein complex"/>
    <property type="evidence" value="ECO:0007669"/>
    <property type="project" value="UniProtKB-KW"/>
</dbReference>
<dbReference type="SUPFAM" id="SSF47923">
    <property type="entry name" value="Ypt/Rab-GAP domain of gyp1p"/>
    <property type="match status" value="1"/>
</dbReference>
<dbReference type="Pfam" id="PF00566">
    <property type="entry name" value="RabGAP-TBC"/>
    <property type="match status" value="1"/>
</dbReference>
<evidence type="ECO:0000256" key="2">
    <source>
        <dbReference type="ARBA" id="ARBA00009312"/>
    </source>
</evidence>
<proteinExistence type="inferred from homology"/>
<dbReference type="SMART" id="SM00102">
    <property type="entry name" value="ADF"/>
    <property type="match status" value="1"/>
</dbReference>
<dbReference type="Proteomes" id="UP000614334">
    <property type="component" value="Unassembled WGS sequence"/>
</dbReference>
<reference evidence="9" key="1">
    <citation type="submission" date="2020-09" db="EMBL/GenBank/DDBJ databases">
        <title>Comparative genome analyses of four rice-infecting Rhizoctonia solani isolates reveal extensive enrichment of homogalacturonan modification genes.</title>
        <authorList>
            <person name="Lee D.-Y."/>
            <person name="Jeon J."/>
            <person name="Kim K.-T."/>
            <person name="Cheong K."/>
            <person name="Song H."/>
            <person name="Choi G."/>
            <person name="Ko J."/>
            <person name="Opiyo S.O."/>
            <person name="Zuo S."/>
            <person name="Madhav S."/>
            <person name="Lee Y.-H."/>
            <person name="Wang G.-L."/>
        </authorList>
    </citation>
    <scope>NUCLEOTIDE SEQUENCE</scope>
    <source>
        <strain evidence="9">AG1-IA B2</strain>
    </source>
</reference>
<dbReference type="InterPro" id="IPR010089">
    <property type="entry name" value="Flavoprotein_WrbA-like"/>
</dbReference>
<dbReference type="HAMAP" id="MF_00512">
    <property type="entry name" value="Ribosomal_eS6"/>
    <property type="match status" value="1"/>
</dbReference>
<dbReference type="Pfam" id="PF03358">
    <property type="entry name" value="FMN_red"/>
    <property type="match status" value="1"/>
</dbReference>
<dbReference type="SUPFAM" id="SSF52218">
    <property type="entry name" value="Flavoproteins"/>
    <property type="match status" value="1"/>
</dbReference>
<feature type="region of interest" description="Disordered" evidence="5">
    <location>
        <begin position="426"/>
        <end position="456"/>
    </location>
</feature>
<comment type="caution">
    <text evidence="9">The sequence shown here is derived from an EMBL/GenBank/DDBJ whole genome shotgun (WGS) entry which is preliminary data.</text>
</comment>
<evidence type="ECO:0000259" key="8">
    <source>
        <dbReference type="PROSITE" id="PS51263"/>
    </source>
</evidence>
<dbReference type="PROSITE" id="PS50902">
    <property type="entry name" value="FLAVODOXIN_LIKE"/>
    <property type="match status" value="1"/>
</dbReference>
<dbReference type="Gene3D" id="1.10.8.1310">
    <property type="match status" value="1"/>
</dbReference>
<protein>
    <recommendedName>
        <fullName evidence="11">40S ribosomal protein S6</fullName>
    </recommendedName>
</protein>
<dbReference type="GO" id="GO:0006412">
    <property type="term" value="P:translation"/>
    <property type="evidence" value="ECO:0007669"/>
    <property type="project" value="InterPro"/>
</dbReference>
<dbReference type="InterPro" id="IPR008254">
    <property type="entry name" value="Flavodoxin/NO_synth"/>
</dbReference>
<evidence type="ECO:0000313" key="10">
    <source>
        <dbReference type="Proteomes" id="UP000614334"/>
    </source>
</evidence>
<dbReference type="PROSITE" id="PS51263">
    <property type="entry name" value="ADF_H"/>
    <property type="match status" value="1"/>
</dbReference>
<evidence type="ECO:0000313" key="9">
    <source>
        <dbReference type="EMBL" id="KAF8761095.1"/>
    </source>
</evidence>
<dbReference type="InterPro" id="IPR018282">
    <property type="entry name" value="Ribosomal_eS6_CS"/>
</dbReference>
<dbReference type="PANTHER" id="PTHR11502">
    <property type="entry name" value="40S RIBOSOMAL PROTEIN S6"/>
    <property type="match status" value="1"/>
</dbReference>
<feature type="domain" description="Flavodoxin-like" evidence="7">
    <location>
        <begin position="1308"/>
        <end position="1496"/>
    </location>
</feature>
<dbReference type="GO" id="GO:0003955">
    <property type="term" value="F:NAD(P)H dehydrogenase (quinone) activity"/>
    <property type="evidence" value="ECO:0007669"/>
    <property type="project" value="InterPro"/>
</dbReference>
<organism evidence="9 10">
    <name type="scientific">Rhizoctonia solani</name>
    <dbReference type="NCBI Taxonomy" id="456999"/>
    <lineage>
        <taxon>Eukaryota</taxon>
        <taxon>Fungi</taxon>
        <taxon>Dikarya</taxon>
        <taxon>Basidiomycota</taxon>
        <taxon>Agaricomycotina</taxon>
        <taxon>Agaricomycetes</taxon>
        <taxon>Cantharellales</taxon>
        <taxon>Ceratobasidiaceae</taxon>
        <taxon>Rhizoctonia</taxon>
    </lineage>
</organism>
<dbReference type="InterPro" id="IPR020924">
    <property type="entry name" value="Ribosomal_eS6_arc"/>
</dbReference>
<evidence type="ECO:0000256" key="1">
    <source>
        <dbReference type="ARBA" id="ARBA00006961"/>
    </source>
</evidence>
<dbReference type="Gene3D" id="3.40.50.360">
    <property type="match status" value="1"/>
</dbReference>
<dbReference type="Gene3D" id="1.20.5.2650">
    <property type="match status" value="1"/>
</dbReference>
<dbReference type="InterPro" id="IPR000195">
    <property type="entry name" value="Rab-GAP-TBC_dom"/>
</dbReference>
<dbReference type="GO" id="GO:0003779">
    <property type="term" value="F:actin binding"/>
    <property type="evidence" value="ECO:0007669"/>
    <property type="project" value="InterPro"/>
</dbReference>
<feature type="compositionally biased region" description="Polar residues" evidence="5">
    <location>
        <begin position="667"/>
        <end position="688"/>
    </location>
</feature>
<feature type="compositionally biased region" description="Acidic residues" evidence="5">
    <location>
        <begin position="655"/>
        <end position="666"/>
    </location>
</feature>
<feature type="region of interest" description="Disordered" evidence="5">
    <location>
        <begin position="655"/>
        <end position="733"/>
    </location>
</feature>
<dbReference type="NCBIfam" id="NF002999">
    <property type="entry name" value="PRK03767.1"/>
    <property type="match status" value="1"/>
</dbReference>
<gene>
    <name evidence="9" type="ORF">RHS01_00646</name>
</gene>
<evidence type="ECO:0000259" key="6">
    <source>
        <dbReference type="PROSITE" id="PS50086"/>
    </source>
</evidence>
<accession>A0A8H7IJL7</accession>
<dbReference type="InterPro" id="IPR005025">
    <property type="entry name" value="FMN_Rdtase-like_dom"/>
</dbReference>
<feature type="domain" description="Rab-GAP TBC" evidence="6">
    <location>
        <begin position="405"/>
        <end position="607"/>
    </location>
</feature>
<dbReference type="SUPFAM" id="SSF55753">
    <property type="entry name" value="Actin depolymerizing proteins"/>
    <property type="match status" value="1"/>
</dbReference>
<keyword evidence="4" id="KW-0687">Ribonucleoprotein</keyword>
<evidence type="ECO:0000256" key="3">
    <source>
        <dbReference type="ARBA" id="ARBA00022980"/>
    </source>
</evidence>
<dbReference type="PROSITE" id="PS50086">
    <property type="entry name" value="TBC_RABGAP"/>
    <property type="match status" value="1"/>
</dbReference>
<comment type="similarity">
    <text evidence="2">Belongs to the eukaryotic ribosomal protein eS6 family.</text>
</comment>
<dbReference type="GO" id="GO:0010181">
    <property type="term" value="F:FMN binding"/>
    <property type="evidence" value="ECO:0007669"/>
    <property type="project" value="InterPro"/>
</dbReference>
<evidence type="ECO:0000256" key="4">
    <source>
        <dbReference type="ARBA" id="ARBA00023274"/>
    </source>
</evidence>
<dbReference type="NCBIfam" id="TIGR01755">
    <property type="entry name" value="flav_wrbA"/>
    <property type="match status" value="1"/>
</dbReference>
<dbReference type="GO" id="GO:0003735">
    <property type="term" value="F:structural constituent of ribosome"/>
    <property type="evidence" value="ECO:0007669"/>
    <property type="project" value="InterPro"/>
</dbReference>
<dbReference type="GO" id="GO:0005840">
    <property type="term" value="C:ribosome"/>
    <property type="evidence" value="ECO:0007669"/>
    <property type="project" value="UniProtKB-KW"/>
</dbReference>
<dbReference type="InterPro" id="IPR035969">
    <property type="entry name" value="Rab-GAP_TBC_sf"/>
</dbReference>
<dbReference type="Pfam" id="PF01092">
    <property type="entry name" value="Ribosomal_S6e"/>
    <property type="match status" value="1"/>
</dbReference>
<dbReference type="FunFam" id="3.40.50.360:FF:000001">
    <property type="entry name" value="NAD(P)H dehydrogenase (Quinone) FQR1-like"/>
    <property type="match status" value="1"/>
</dbReference>
<dbReference type="InterPro" id="IPR029006">
    <property type="entry name" value="ADF-H/Gelsolin-like_dom_sf"/>
</dbReference>
<keyword evidence="3" id="KW-0689">Ribosomal protein</keyword>
<dbReference type="Gene3D" id="3.40.20.10">
    <property type="entry name" value="Severin"/>
    <property type="match status" value="1"/>
</dbReference>
<evidence type="ECO:0000256" key="5">
    <source>
        <dbReference type="SAM" id="MobiDB-lite"/>
    </source>
</evidence>
<name>A0A8H7IJL7_9AGAM</name>
<evidence type="ECO:0008006" key="11">
    <source>
        <dbReference type="Google" id="ProtNLM"/>
    </source>
</evidence>
<dbReference type="InterPro" id="IPR029039">
    <property type="entry name" value="Flavoprotein-like_sf"/>
</dbReference>
<evidence type="ECO:0000259" key="7">
    <source>
        <dbReference type="PROSITE" id="PS50902"/>
    </source>
</evidence>
<sequence length="1505" mass="167947">MHRVLRARVKYYDCTYEFGGELEGLEGEVDDQLALQFQLPATQRTPEANSTHPTLKLDVQGGDQGRADKFLSGERISACADVMPVLTFVLTEKMKLNIANPATGEQKTIDFDDERRYRVFYEKRIAQEVPGDSLGDEFKGYIFRITGGNDKQGFPMKQGVLLPYRVRLLLSDGHSCYRPRRTGERKRKSVRGCIVGPDIAVLSLVIVKQGDAPLPGLTENVLPKRLGPKRATKIRKFFNLGKEDDVRKFVVRREVKSKKNPDAKPYTKAPKIQRLVTPLRLQRRRHLRAIKRRRIESAKEQKAEFDELVAKRVAEKKQKIAAKASKRRPLRPPPECEACCLSHLYSLYDHIQRQGSFTKDVYDEKRSTNNVTSESQARVARDQAIREAVERKDWYSLRELSNQPGGFQGTRSVAWPFLLHVASASRGSSEKKEKEEKSRDGQSSSTRVPHRDERQVGLDTNRAFVHYPVGNQQHKEKRKKQLTELILGVLERRPQLRIPRHPIDTSTYAPSFLDKDTEAWQLLQECAIKITLHRARDAMGAGLEPLTGQLRILRRLIRLADPDLAILIEEASPLPYWAISPLMTLYTHDLPTLALAQRVMDWMLARPPNAVIYLVAAFVLQKKEEIQKLVEDGDDGMMHSFLSSLPDLEADELPEPVDTQENDQDDLTSSLVSVQPPSYTEKASQLPASSLDELQDSPNQPTGLNPPAPPSPASSLSSLPPELPNIDHQSGPTVPLSQILQAADRLRTRYPISYEKLRLKETLGPHSMLRTWSEDPDEIIGDDEAEEYVLATDQIVYPDLDDDVFEPYPPPQPVKLSKTRTLLARLPKIDMMAYAAFGLVAVAVVANSPTARNIPNAWLSFFDYIQTAFQRLGNLCPLHLNLLGNPLVLVQVLPCDHLCNALGDGLHLLLSILDTASGLILNLLASTGVRYWTGSLACRARKTSIASRDMVRGGAHPSGYLLFILSLCNLYSEGVGGGRDLGRGGVGLYDHSGRDGVVTEMGLLEWDVSSIAFFGVCVLDEGFGRYCLATALATCKAAIIVIGRNAGITKRSSRSEQFTMNLKKARGNDPQRQLSFSPARAFLHHVLLFSLFFFLPRIKHQWLTLPNLKSLQVKPFKLDYDNVRKNESDINWLVLKYESPSSDKLKLEATGTGVSQNSAKVDSWEILNKREKFILISWIGTSAGVMRKAKVSVHLADVKRKLAVYSIEVSAREMDDLKEEPIVIRLRKTSNGVLRARPLLFTPRPLHMVSHGLLITFDKPIWFTNLAEVARLNCDVMHVHNQVQGTYNTLDATVSPQLVPSTLFTQAPSKWLLAMYGHIAKLAECVKAGVESAGGSATIHQIEETLPADVLAKMGANKPSYEIFNPNDLVNYDAFLFGVPTRYGNFPAQWKAFWDRTGGLWMKQALHGKYAGVFVSTGTPGGGQEQTISNSISTFAHHGLIFVPLGYYSTAYPHLTSFEKPHGGSPWGAGAFAGADGSRQPNEIETAIAQAQGEAFWKTISKVAF</sequence>
<dbReference type="InterPro" id="IPR002108">
    <property type="entry name" value="ADF-H"/>
</dbReference>
<comment type="similarity">
    <text evidence="1">Belongs to the WrbA family.</text>
</comment>
<dbReference type="InterPro" id="IPR001377">
    <property type="entry name" value="Ribosomal_eS6"/>
</dbReference>
<dbReference type="Pfam" id="PF00241">
    <property type="entry name" value="Cofilin_ADF"/>
    <property type="match status" value="1"/>
</dbReference>
<feature type="compositionally biased region" description="Basic and acidic residues" evidence="5">
    <location>
        <begin position="428"/>
        <end position="440"/>
    </location>
</feature>
<dbReference type="Gene3D" id="1.10.472.80">
    <property type="entry name" value="Ypt/Rab-GAP domain of gyp1p, domain 3"/>
    <property type="match status" value="1"/>
</dbReference>
<feature type="domain" description="ADF-H" evidence="8">
    <location>
        <begin position="1108"/>
        <end position="1227"/>
    </location>
</feature>
<dbReference type="SMART" id="SM01405">
    <property type="entry name" value="Ribosomal_S6e"/>
    <property type="match status" value="1"/>
</dbReference>
<dbReference type="EMBL" id="JACYCF010000001">
    <property type="protein sequence ID" value="KAF8761095.1"/>
    <property type="molecule type" value="Genomic_DNA"/>
</dbReference>
<dbReference type="PROSITE" id="PS00578">
    <property type="entry name" value="RIBOSOMAL_S6E"/>
    <property type="match status" value="1"/>
</dbReference>